<name>A0A8X7S5T9_BRACI</name>
<dbReference type="Proteomes" id="UP000886595">
    <property type="component" value="Unassembled WGS sequence"/>
</dbReference>
<protein>
    <recommendedName>
        <fullName evidence="6">MADS-box domain-containing protein</fullName>
    </recommendedName>
</protein>
<dbReference type="FunFam" id="3.40.1810.10:FF:000006">
    <property type="entry name" value="Agamous-like MADS-box protein AGL62"/>
    <property type="match status" value="1"/>
</dbReference>
<dbReference type="InterPro" id="IPR002100">
    <property type="entry name" value="TF_MADSbox"/>
</dbReference>
<proteinExistence type="predicted"/>
<keyword evidence="5" id="KW-0539">Nucleus</keyword>
<dbReference type="Pfam" id="PF00319">
    <property type="entry name" value="SRF-TF"/>
    <property type="match status" value="1"/>
</dbReference>
<reference evidence="7 8" key="1">
    <citation type="submission" date="2020-02" db="EMBL/GenBank/DDBJ databases">
        <authorList>
            <person name="Ma Q."/>
            <person name="Huang Y."/>
            <person name="Song X."/>
            <person name="Pei D."/>
        </authorList>
    </citation>
    <scope>NUCLEOTIDE SEQUENCE [LARGE SCALE GENOMIC DNA]</scope>
    <source>
        <strain evidence="7">Sxm20200214</strain>
        <tissue evidence="7">Leaf</tissue>
    </source>
</reference>
<dbReference type="PANTHER" id="PTHR11945">
    <property type="entry name" value="MADS BOX PROTEIN"/>
    <property type="match status" value="1"/>
</dbReference>
<dbReference type="GO" id="GO:0046983">
    <property type="term" value="F:protein dimerization activity"/>
    <property type="evidence" value="ECO:0007669"/>
    <property type="project" value="InterPro"/>
</dbReference>
<dbReference type="PROSITE" id="PS50066">
    <property type="entry name" value="MADS_BOX_2"/>
    <property type="match status" value="1"/>
</dbReference>
<dbReference type="GO" id="GO:0005634">
    <property type="term" value="C:nucleus"/>
    <property type="evidence" value="ECO:0007669"/>
    <property type="project" value="UniProtKB-SubCell"/>
</dbReference>
<dbReference type="SUPFAM" id="SSF55455">
    <property type="entry name" value="SRF-like"/>
    <property type="match status" value="1"/>
</dbReference>
<dbReference type="EMBL" id="JAAMPC010000008">
    <property type="protein sequence ID" value="KAG2299868.1"/>
    <property type="molecule type" value="Genomic_DNA"/>
</dbReference>
<dbReference type="AlphaFoldDB" id="A0A8X7S5T9"/>
<dbReference type="OrthoDB" id="1091133at2759"/>
<dbReference type="CDD" id="cd00265">
    <property type="entry name" value="MADS_MEF2_like"/>
    <property type="match status" value="1"/>
</dbReference>
<dbReference type="PRINTS" id="PR00404">
    <property type="entry name" value="MADSDOMAIN"/>
</dbReference>
<keyword evidence="4" id="KW-0804">Transcription</keyword>
<organism evidence="7 8">
    <name type="scientific">Brassica carinata</name>
    <name type="common">Ethiopian mustard</name>
    <name type="synonym">Abyssinian cabbage</name>
    <dbReference type="NCBI Taxonomy" id="52824"/>
    <lineage>
        <taxon>Eukaryota</taxon>
        <taxon>Viridiplantae</taxon>
        <taxon>Streptophyta</taxon>
        <taxon>Embryophyta</taxon>
        <taxon>Tracheophyta</taxon>
        <taxon>Spermatophyta</taxon>
        <taxon>Magnoliopsida</taxon>
        <taxon>eudicotyledons</taxon>
        <taxon>Gunneridae</taxon>
        <taxon>Pentapetalae</taxon>
        <taxon>rosids</taxon>
        <taxon>malvids</taxon>
        <taxon>Brassicales</taxon>
        <taxon>Brassicaceae</taxon>
        <taxon>Brassiceae</taxon>
        <taxon>Brassica</taxon>
    </lineage>
</organism>
<dbReference type="GO" id="GO:0000981">
    <property type="term" value="F:DNA-binding transcription factor activity, RNA polymerase II-specific"/>
    <property type="evidence" value="ECO:0007669"/>
    <property type="project" value="TreeGrafter"/>
</dbReference>
<evidence type="ECO:0000256" key="2">
    <source>
        <dbReference type="ARBA" id="ARBA00023015"/>
    </source>
</evidence>
<gene>
    <name evidence="7" type="ORF">Bca52824_036340</name>
</gene>
<dbReference type="InterPro" id="IPR033896">
    <property type="entry name" value="MEF2-like_N"/>
</dbReference>
<evidence type="ECO:0000313" key="8">
    <source>
        <dbReference type="Proteomes" id="UP000886595"/>
    </source>
</evidence>
<evidence type="ECO:0000256" key="4">
    <source>
        <dbReference type="ARBA" id="ARBA00023163"/>
    </source>
</evidence>
<dbReference type="Gene3D" id="3.40.1810.10">
    <property type="entry name" value="Transcription factor, MADS-box"/>
    <property type="match status" value="1"/>
</dbReference>
<comment type="caution">
    <text evidence="7">The sequence shown here is derived from an EMBL/GenBank/DDBJ whole genome shotgun (WGS) entry which is preliminary data.</text>
</comment>
<keyword evidence="2" id="KW-0805">Transcription regulation</keyword>
<dbReference type="GO" id="GO:0045944">
    <property type="term" value="P:positive regulation of transcription by RNA polymerase II"/>
    <property type="evidence" value="ECO:0007669"/>
    <property type="project" value="InterPro"/>
</dbReference>
<evidence type="ECO:0000313" key="7">
    <source>
        <dbReference type="EMBL" id="KAG2299868.1"/>
    </source>
</evidence>
<dbReference type="GO" id="GO:0000978">
    <property type="term" value="F:RNA polymerase II cis-regulatory region sequence-specific DNA binding"/>
    <property type="evidence" value="ECO:0007669"/>
    <property type="project" value="TreeGrafter"/>
</dbReference>
<sequence length="280" mass="32239">MAKKSKGRQRITMAKMENESNLQVTFSKRRSGLFKKASELNTLCGANIAIIVFSPGGKVYSFGHPNVEIVLNRFLNINHPPPNQNNNMRLNEVRPNMAIRVMNDLLTQVMNDLESAKKKNEELKRRRKNSKMPESWWEDPVEELDLAHAKEFKGKLENLKKIVADEASKHFHTIFPPQNFYVGSSSGAPFRDGGYINPNLDPCDQRRMFNGNAYYNQHMYLPNYQLPFGNNNYGGGFVPEYNLNYMHGFNQNQNHNQYMSLKEEGISENELHQDGHPPHP</sequence>
<comment type="subcellular location">
    <subcellularLocation>
        <location evidence="1">Nucleus</location>
    </subcellularLocation>
</comment>
<dbReference type="PANTHER" id="PTHR11945:SF776">
    <property type="entry name" value="AGAMOUS-LIKE 50-RELATED"/>
    <property type="match status" value="1"/>
</dbReference>
<evidence type="ECO:0000256" key="1">
    <source>
        <dbReference type="ARBA" id="ARBA00004123"/>
    </source>
</evidence>
<evidence type="ECO:0000259" key="6">
    <source>
        <dbReference type="PROSITE" id="PS50066"/>
    </source>
</evidence>
<keyword evidence="8" id="KW-1185">Reference proteome</keyword>
<dbReference type="InterPro" id="IPR036879">
    <property type="entry name" value="TF_MADSbox_sf"/>
</dbReference>
<keyword evidence="3" id="KW-0238">DNA-binding</keyword>
<evidence type="ECO:0000256" key="5">
    <source>
        <dbReference type="ARBA" id="ARBA00023242"/>
    </source>
</evidence>
<dbReference type="SMART" id="SM00432">
    <property type="entry name" value="MADS"/>
    <property type="match status" value="1"/>
</dbReference>
<feature type="domain" description="MADS-box" evidence="6">
    <location>
        <begin position="6"/>
        <end position="66"/>
    </location>
</feature>
<accession>A0A8X7S5T9</accession>
<evidence type="ECO:0000256" key="3">
    <source>
        <dbReference type="ARBA" id="ARBA00023125"/>
    </source>
</evidence>